<feature type="compositionally biased region" description="Basic residues" evidence="1">
    <location>
        <begin position="83"/>
        <end position="93"/>
    </location>
</feature>
<reference evidence="4 5" key="1">
    <citation type="submission" date="2018-09" db="EMBL/GenBank/DDBJ databases">
        <title>Genomic investigation of the strawberry pathogen Phytophthora fragariae indicates pathogenicity is determined by transcriptional variation in three key races.</title>
        <authorList>
            <person name="Adams T.M."/>
            <person name="Armitage A.D."/>
            <person name="Sobczyk M.K."/>
            <person name="Bates H.J."/>
            <person name="Dunwell J.M."/>
            <person name="Nellist C.F."/>
            <person name="Harrison R.J."/>
        </authorList>
    </citation>
    <scope>NUCLEOTIDE SEQUENCE [LARGE SCALE GENOMIC DNA]</scope>
    <source>
        <strain evidence="3 4">SCRP249</strain>
        <strain evidence="2 5">SCRP324</strain>
    </source>
</reference>
<dbReference type="EMBL" id="QXFU01000025">
    <property type="protein sequence ID" value="KAE9047572.1"/>
    <property type="molecule type" value="Genomic_DNA"/>
</dbReference>
<comment type="caution">
    <text evidence="3">The sequence shown here is derived from an EMBL/GenBank/DDBJ whole genome shotgun (WGS) entry which is preliminary data.</text>
</comment>
<accession>A0A6A3P452</accession>
<evidence type="ECO:0000313" key="5">
    <source>
        <dbReference type="Proteomes" id="UP000435112"/>
    </source>
</evidence>
<evidence type="ECO:0000313" key="2">
    <source>
        <dbReference type="EMBL" id="KAE9047572.1"/>
    </source>
</evidence>
<dbReference type="Proteomes" id="UP000435112">
    <property type="component" value="Unassembled WGS sequence"/>
</dbReference>
<evidence type="ECO:0000313" key="4">
    <source>
        <dbReference type="Proteomes" id="UP000429607"/>
    </source>
</evidence>
<feature type="region of interest" description="Disordered" evidence="1">
    <location>
        <begin position="82"/>
        <end position="126"/>
    </location>
</feature>
<feature type="compositionally biased region" description="Basic and acidic residues" evidence="1">
    <location>
        <begin position="94"/>
        <end position="104"/>
    </location>
</feature>
<evidence type="ECO:0000256" key="1">
    <source>
        <dbReference type="SAM" id="MobiDB-lite"/>
    </source>
</evidence>
<gene>
    <name evidence="3" type="ORF">PR001_g1107</name>
    <name evidence="2" type="ORF">PR002_g967</name>
</gene>
<protein>
    <submittedName>
        <fullName evidence="3">Uncharacterized protein</fullName>
    </submittedName>
</protein>
<proteinExistence type="predicted"/>
<dbReference type="OrthoDB" id="162716at2759"/>
<organism evidence="3 4">
    <name type="scientific">Phytophthora rubi</name>
    <dbReference type="NCBI Taxonomy" id="129364"/>
    <lineage>
        <taxon>Eukaryota</taxon>
        <taxon>Sar</taxon>
        <taxon>Stramenopiles</taxon>
        <taxon>Oomycota</taxon>
        <taxon>Peronosporomycetes</taxon>
        <taxon>Peronosporales</taxon>
        <taxon>Peronosporaceae</taxon>
        <taxon>Phytophthora</taxon>
    </lineage>
</organism>
<dbReference type="AlphaFoldDB" id="A0A6A3P452"/>
<name>A0A6A3P452_9STRA</name>
<evidence type="ECO:0000313" key="3">
    <source>
        <dbReference type="EMBL" id="KAE9051773.1"/>
    </source>
</evidence>
<feature type="compositionally biased region" description="Basic and acidic residues" evidence="1">
    <location>
        <begin position="111"/>
        <end position="126"/>
    </location>
</feature>
<dbReference type="EMBL" id="QXFV01000033">
    <property type="protein sequence ID" value="KAE9051773.1"/>
    <property type="molecule type" value="Genomic_DNA"/>
</dbReference>
<feature type="region of interest" description="Disordered" evidence="1">
    <location>
        <begin position="1"/>
        <end position="21"/>
    </location>
</feature>
<sequence length="126" mass="14631">MQRDRGSTFPVLPVSTDSAPARQHRLRLRSHLTQDEQDAAHAARSVRLNFADKLANVENRETDEGYLSALTPALYNVLLSFAQRRRPPPRMHRRPQDPARELVRRRPPRTPRNERLNEALDHLETL</sequence>
<dbReference type="Proteomes" id="UP000429607">
    <property type="component" value="Unassembled WGS sequence"/>
</dbReference>